<gene>
    <name evidence="2" type="ORF">HMPREF1068_00525</name>
</gene>
<keyword evidence="3" id="KW-1185">Reference proteome</keyword>
<evidence type="ECO:0000313" key="3">
    <source>
        <dbReference type="Proteomes" id="UP000003089"/>
    </source>
</evidence>
<dbReference type="RefSeq" id="WP_007483407.1">
    <property type="nucleotide sequence ID" value="NZ_JH724314.1"/>
</dbReference>
<organism evidence="2 3">
    <name type="scientific">Bacteroides nordii CL02T12C05</name>
    <dbReference type="NCBI Taxonomy" id="997884"/>
    <lineage>
        <taxon>Bacteria</taxon>
        <taxon>Pseudomonadati</taxon>
        <taxon>Bacteroidota</taxon>
        <taxon>Bacteroidia</taxon>
        <taxon>Bacteroidales</taxon>
        <taxon>Bacteroidaceae</taxon>
        <taxon>Bacteroides</taxon>
    </lineage>
</organism>
<dbReference type="eggNOG" id="COG3292">
    <property type="taxonomic scope" value="Bacteria"/>
</dbReference>
<keyword evidence="1" id="KW-0597">Phosphoprotein</keyword>
<proteinExistence type="predicted"/>
<dbReference type="PANTHER" id="PTHR43547">
    <property type="entry name" value="TWO-COMPONENT HISTIDINE KINASE"/>
    <property type="match status" value="1"/>
</dbReference>
<dbReference type="Gene3D" id="2.130.10.10">
    <property type="entry name" value="YVTN repeat-like/Quinoprotein amine dehydrogenase"/>
    <property type="match status" value="1"/>
</dbReference>
<dbReference type="EMBL" id="AGXS01000008">
    <property type="protein sequence ID" value="EIY54298.1"/>
    <property type="molecule type" value="Genomic_DNA"/>
</dbReference>
<dbReference type="HOGENOM" id="CLU_942183_0_0_10"/>
<dbReference type="STRING" id="997884.HMPREF1068_00525"/>
<sequence>MKNIKHQNISRITLFLISLFWVTKLVAQDISFNYLSTENGLSQFTAYCLYKDELGRIWIGTRDGLNVYNGNWVRSYKPERGNEHSIVGKDVRRICGDGKGHLYIQTIEGICIFDMYSETFETIQKGPGHSITYSSDTLLIGGNGSVYYYDVLNHQVKPYCSLEGDIQVSSLLKDKTGRLWLGTRGDGLYCLRKGEMKQLCVLPQCNVFNLYQDSSGDIWVCTWEDGLYHISDNGTVHYTDGGADRTHCISSNSVRDCCEDNQGNLWIATFNGLDKFDKKKNEFVYYTSTDIPGSL</sequence>
<evidence type="ECO:0008006" key="4">
    <source>
        <dbReference type="Google" id="ProtNLM"/>
    </source>
</evidence>
<dbReference type="SUPFAM" id="SSF63829">
    <property type="entry name" value="Calcium-dependent phosphotriesterase"/>
    <property type="match status" value="1"/>
</dbReference>
<accession>I9SFB7</accession>
<reference evidence="2 3" key="1">
    <citation type="submission" date="2012-02" db="EMBL/GenBank/DDBJ databases">
        <title>The Genome Sequence of Bacteroides nordii CL02T12C05.</title>
        <authorList>
            <consortium name="The Broad Institute Genome Sequencing Platform"/>
            <person name="Earl A."/>
            <person name="Ward D."/>
            <person name="Feldgarden M."/>
            <person name="Gevers D."/>
            <person name="Zitomersky N.L."/>
            <person name="Coyne M.J."/>
            <person name="Comstock L.E."/>
            <person name="Young S.K."/>
            <person name="Zeng Q."/>
            <person name="Gargeya S."/>
            <person name="Fitzgerald M."/>
            <person name="Haas B."/>
            <person name="Abouelleil A."/>
            <person name="Alvarado L."/>
            <person name="Arachchi H.M."/>
            <person name="Berlin A."/>
            <person name="Chapman S.B."/>
            <person name="Gearin G."/>
            <person name="Goldberg J."/>
            <person name="Griggs A."/>
            <person name="Gujja S."/>
            <person name="Hansen M."/>
            <person name="Heiman D."/>
            <person name="Howarth C."/>
            <person name="Larimer J."/>
            <person name="Lui A."/>
            <person name="MacDonald P.J.P."/>
            <person name="McCowen C."/>
            <person name="Montmayeur A."/>
            <person name="Murphy C."/>
            <person name="Neiman D."/>
            <person name="Pearson M."/>
            <person name="Priest M."/>
            <person name="Roberts A."/>
            <person name="Saif S."/>
            <person name="Shea T."/>
            <person name="Sisk P."/>
            <person name="Stolte C."/>
            <person name="Sykes S."/>
            <person name="Wortman J."/>
            <person name="Nusbaum C."/>
            <person name="Birren B."/>
        </authorList>
    </citation>
    <scope>NUCLEOTIDE SEQUENCE [LARGE SCALE GENOMIC DNA]</scope>
    <source>
        <strain evidence="2 3">CL02T12C05</strain>
    </source>
</reference>
<dbReference type="Proteomes" id="UP000003089">
    <property type="component" value="Unassembled WGS sequence"/>
</dbReference>
<dbReference type="Pfam" id="PF07494">
    <property type="entry name" value="Reg_prop"/>
    <property type="match status" value="4"/>
</dbReference>
<protein>
    <recommendedName>
        <fullName evidence="4">Hybrid sensor histidine kinase/response regulator</fullName>
    </recommendedName>
</protein>
<evidence type="ECO:0000313" key="2">
    <source>
        <dbReference type="EMBL" id="EIY54298.1"/>
    </source>
</evidence>
<dbReference type="PANTHER" id="PTHR43547:SF2">
    <property type="entry name" value="HYBRID SIGNAL TRANSDUCTION HISTIDINE KINASE C"/>
    <property type="match status" value="1"/>
</dbReference>
<name>I9SFB7_9BACE</name>
<dbReference type="GO" id="GO:0000155">
    <property type="term" value="F:phosphorelay sensor kinase activity"/>
    <property type="evidence" value="ECO:0007669"/>
    <property type="project" value="TreeGrafter"/>
</dbReference>
<dbReference type="PATRIC" id="fig|997884.3.peg.538"/>
<dbReference type="InterPro" id="IPR011110">
    <property type="entry name" value="Reg_prop"/>
</dbReference>
<comment type="caution">
    <text evidence="2">The sequence shown here is derived from an EMBL/GenBank/DDBJ whole genome shotgun (WGS) entry which is preliminary data.</text>
</comment>
<dbReference type="AlphaFoldDB" id="I9SFB7"/>
<evidence type="ECO:0000256" key="1">
    <source>
        <dbReference type="ARBA" id="ARBA00022553"/>
    </source>
</evidence>
<dbReference type="InterPro" id="IPR015943">
    <property type="entry name" value="WD40/YVTN_repeat-like_dom_sf"/>
</dbReference>